<sequence length="249" mass="28583">MSYSFKIIASVVVILFLFTNCEDKKKTTTLTTKNSTENSSTSEINNNEDSNNVDTFQKETKKEVPKYEKITNKNVVAFLSKYGKENPETKVKITTRLGEIDIELFESTPLHRANFIYLAKQGYYNTTFFHRVVSNFIIQAGTSDNWSTPKMRDKLGPDYRIPAEIKINHTYGTLSGAKYYRDNDDKKSEPYEFFIFLGPQKSTSHLNGNYTVFGKVTNGMDVVKKIANEPKDEQEWPLTNVELTVEVME</sequence>
<dbReference type="GO" id="GO:0006457">
    <property type="term" value="P:protein folding"/>
    <property type="evidence" value="ECO:0007669"/>
    <property type="project" value="InterPro"/>
</dbReference>
<evidence type="ECO:0000259" key="6">
    <source>
        <dbReference type="PROSITE" id="PS50072"/>
    </source>
</evidence>
<accession>A0A5J4FXL4</accession>
<dbReference type="Pfam" id="PF00160">
    <property type="entry name" value="Pro_isomerase"/>
    <property type="match status" value="1"/>
</dbReference>
<organism evidence="7 8">
    <name type="scientific">Patiriisocius marinistellae</name>
    <dbReference type="NCBI Taxonomy" id="2494560"/>
    <lineage>
        <taxon>Bacteria</taxon>
        <taxon>Pseudomonadati</taxon>
        <taxon>Bacteroidota</taxon>
        <taxon>Flavobacteriia</taxon>
        <taxon>Flavobacteriales</taxon>
        <taxon>Flavobacteriaceae</taxon>
        <taxon>Patiriisocius</taxon>
    </lineage>
</organism>
<dbReference type="GO" id="GO:0003755">
    <property type="term" value="F:peptidyl-prolyl cis-trans isomerase activity"/>
    <property type="evidence" value="ECO:0007669"/>
    <property type="project" value="UniProtKB-UniRule"/>
</dbReference>
<protein>
    <recommendedName>
        <fullName evidence="4">Peptidyl-prolyl cis-trans isomerase</fullName>
        <shortName evidence="4">PPIase</shortName>
        <ecNumber evidence="4">5.2.1.8</ecNumber>
    </recommendedName>
</protein>
<dbReference type="InterPro" id="IPR020892">
    <property type="entry name" value="Cyclophilin-type_PPIase_CS"/>
</dbReference>
<comment type="caution">
    <text evidence="7">The sequence shown here is derived from an EMBL/GenBank/DDBJ whole genome shotgun (WGS) entry which is preliminary data.</text>
</comment>
<dbReference type="RefSeq" id="WP_151893838.1">
    <property type="nucleotide sequence ID" value="NZ_BKCF01000002.1"/>
</dbReference>
<gene>
    <name evidence="7" type="ORF">ULMS_14020</name>
</gene>
<dbReference type="EC" id="5.2.1.8" evidence="4"/>
<proteinExistence type="inferred from homology"/>
<dbReference type="InterPro" id="IPR029000">
    <property type="entry name" value="Cyclophilin-like_dom_sf"/>
</dbReference>
<dbReference type="PRINTS" id="PR00153">
    <property type="entry name" value="CSAPPISMRASE"/>
</dbReference>
<comment type="catalytic activity">
    <reaction evidence="4">
        <text>[protein]-peptidylproline (omega=180) = [protein]-peptidylproline (omega=0)</text>
        <dbReference type="Rhea" id="RHEA:16237"/>
        <dbReference type="Rhea" id="RHEA-COMP:10747"/>
        <dbReference type="Rhea" id="RHEA-COMP:10748"/>
        <dbReference type="ChEBI" id="CHEBI:83833"/>
        <dbReference type="ChEBI" id="CHEBI:83834"/>
        <dbReference type="EC" id="5.2.1.8"/>
    </reaction>
</comment>
<dbReference type="PROSITE" id="PS50072">
    <property type="entry name" value="CSA_PPIASE_2"/>
    <property type="match status" value="1"/>
</dbReference>
<name>A0A5J4FXL4_9FLAO</name>
<feature type="domain" description="PPIase cyclophilin-type" evidence="6">
    <location>
        <begin position="97"/>
        <end position="244"/>
    </location>
</feature>
<feature type="compositionally biased region" description="Low complexity" evidence="5">
    <location>
        <begin position="28"/>
        <end position="52"/>
    </location>
</feature>
<comment type="similarity">
    <text evidence="1 4">Belongs to the cyclophilin-type PPIase family.</text>
</comment>
<evidence type="ECO:0000256" key="5">
    <source>
        <dbReference type="SAM" id="MobiDB-lite"/>
    </source>
</evidence>
<keyword evidence="8" id="KW-1185">Reference proteome</keyword>
<evidence type="ECO:0000256" key="1">
    <source>
        <dbReference type="ARBA" id="ARBA00007365"/>
    </source>
</evidence>
<dbReference type="CDD" id="cd00317">
    <property type="entry name" value="cyclophilin"/>
    <property type="match status" value="1"/>
</dbReference>
<evidence type="ECO:0000256" key="4">
    <source>
        <dbReference type="RuleBase" id="RU363019"/>
    </source>
</evidence>
<dbReference type="OrthoDB" id="9807797at2"/>
<reference evidence="7 8" key="1">
    <citation type="submission" date="2019-08" db="EMBL/GenBank/DDBJ databases">
        <title>Ulvibacter marinistellae sp. nov., isolated from a starfish, Patiria pectinifera.</title>
        <authorList>
            <person name="Kawano K."/>
            <person name="Ushijima N."/>
            <person name="Kihara M."/>
            <person name="Itoh H."/>
        </authorList>
    </citation>
    <scope>NUCLEOTIDE SEQUENCE [LARGE SCALE GENOMIC DNA]</scope>
    <source>
        <strain evidence="7 8">KK4</strain>
    </source>
</reference>
<dbReference type="AlphaFoldDB" id="A0A5J4FXL4"/>
<dbReference type="Proteomes" id="UP000326994">
    <property type="component" value="Unassembled WGS sequence"/>
</dbReference>
<dbReference type="PROSITE" id="PS00170">
    <property type="entry name" value="CSA_PPIASE_1"/>
    <property type="match status" value="1"/>
</dbReference>
<keyword evidence="3 4" id="KW-0413">Isomerase</keyword>
<dbReference type="Gene3D" id="2.40.100.10">
    <property type="entry name" value="Cyclophilin-like"/>
    <property type="match status" value="1"/>
</dbReference>
<feature type="region of interest" description="Disordered" evidence="5">
    <location>
        <begin position="28"/>
        <end position="53"/>
    </location>
</feature>
<dbReference type="InterPro" id="IPR044666">
    <property type="entry name" value="Cyclophilin_A-like"/>
</dbReference>
<evidence type="ECO:0000313" key="8">
    <source>
        <dbReference type="Proteomes" id="UP000326994"/>
    </source>
</evidence>
<evidence type="ECO:0000313" key="7">
    <source>
        <dbReference type="EMBL" id="GEQ85894.1"/>
    </source>
</evidence>
<dbReference type="EMBL" id="BKCF01000002">
    <property type="protein sequence ID" value="GEQ85894.1"/>
    <property type="molecule type" value="Genomic_DNA"/>
</dbReference>
<keyword evidence="2 4" id="KW-0697">Rotamase</keyword>
<dbReference type="PANTHER" id="PTHR45625:SF4">
    <property type="entry name" value="PEPTIDYLPROLYL ISOMERASE DOMAIN AND WD REPEAT-CONTAINING PROTEIN 1"/>
    <property type="match status" value="1"/>
</dbReference>
<dbReference type="SUPFAM" id="SSF50891">
    <property type="entry name" value="Cyclophilin-like"/>
    <property type="match status" value="1"/>
</dbReference>
<dbReference type="PANTHER" id="PTHR45625">
    <property type="entry name" value="PEPTIDYL-PROLYL CIS-TRANS ISOMERASE-RELATED"/>
    <property type="match status" value="1"/>
</dbReference>
<comment type="function">
    <text evidence="4">PPIases accelerate the folding of proteins. It catalyzes the cis-trans isomerization of proline imidic peptide bonds in oligopeptides.</text>
</comment>
<evidence type="ECO:0000256" key="3">
    <source>
        <dbReference type="ARBA" id="ARBA00023235"/>
    </source>
</evidence>
<evidence type="ECO:0000256" key="2">
    <source>
        <dbReference type="ARBA" id="ARBA00023110"/>
    </source>
</evidence>
<dbReference type="InterPro" id="IPR002130">
    <property type="entry name" value="Cyclophilin-type_PPIase_dom"/>
</dbReference>